<evidence type="ECO:0000313" key="6">
    <source>
        <dbReference type="EMBL" id="CUK25651.1"/>
    </source>
</evidence>
<dbReference type="InterPro" id="IPR028082">
    <property type="entry name" value="Peripla_BP_I"/>
</dbReference>
<evidence type="ECO:0000313" key="7">
    <source>
        <dbReference type="Proteomes" id="UP000051184"/>
    </source>
</evidence>
<evidence type="ECO:0000256" key="2">
    <source>
        <dbReference type="ARBA" id="ARBA00007639"/>
    </source>
</evidence>
<keyword evidence="7" id="KW-1185">Reference proteome</keyword>
<dbReference type="PANTHER" id="PTHR46847">
    <property type="entry name" value="D-ALLOSE-BINDING PERIPLASMIC PROTEIN-RELATED"/>
    <property type="match status" value="1"/>
</dbReference>
<dbReference type="AlphaFoldDB" id="A0A0P1IPV8"/>
<evidence type="ECO:0000256" key="1">
    <source>
        <dbReference type="ARBA" id="ARBA00004196"/>
    </source>
</evidence>
<dbReference type="PANTHER" id="PTHR46847:SF1">
    <property type="entry name" value="D-ALLOSE-BINDING PERIPLASMIC PROTEIN-RELATED"/>
    <property type="match status" value="1"/>
</dbReference>
<reference evidence="7" key="1">
    <citation type="submission" date="2015-09" db="EMBL/GenBank/DDBJ databases">
        <authorList>
            <person name="Rodrigo-Torres Lidia"/>
            <person name="Arahal R.David."/>
        </authorList>
    </citation>
    <scope>NUCLEOTIDE SEQUENCE [LARGE SCALE GENOMIC DNA]</scope>
    <source>
        <strain evidence="7">CECT 5114</strain>
    </source>
</reference>
<proteinExistence type="inferred from homology"/>
<dbReference type="Gene3D" id="3.40.50.2300">
    <property type="match status" value="2"/>
</dbReference>
<comment type="similarity">
    <text evidence="2">Belongs to the bacterial solute-binding protein 2 family.</text>
</comment>
<dbReference type="Pfam" id="PF13407">
    <property type="entry name" value="Peripla_BP_4"/>
    <property type="match status" value="1"/>
</dbReference>
<sequence length="342" mass="36617">MNNFIKSAVLAVTASAATMAAAETRVALVPGGPHPFFANWEGGGVDAVKDFGVASSDYRVPQEWKLDMQNKMLESLVSQGYNAFAVFPGDANGTNAMVSELKDFGAPTVSIAGCTQSPSPVEFCLATDVYKSAYQGTMALIEAMGNEGKIVHETSLLIDPNTQLRVAAVEQAIADAQAEGKKVELYQHLTDVDDQEKADQKINALLAGKAHEFDGLVSTAWVASVVTSKALRSSNNEDLKFIAIDHDQIVLDAIKDGVIQGTMLQNPHGQAYIATYALDKLLNGCTIKADAPFSPTPQHTTFIDSGTMLVTKDNIDNWEAEMKAVTDGIMATFDEKFLDCAS</sequence>
<dbReference type="RefSeq" id="WP_058314620.1">
    <property type="nucleotide sequence ID" value="NZ_CYTO01000010.1"/>
</dbReference>
<dbReference type="STRING" id="1715691.TA5113_01714"/>
<feature type="chain" id="PRO_5006065494" evidence="4">
    <location>
        <begin position="22"/>
        <end position="342"/>
    </location>
</feature>
<dbReference type="GO" id="GO:0030313">
    <property type="term" value="C:cell envelope"/>
    <property type="evidence" value="ECO:0007669"/>
    <property type="project" value="UniProtKB-SubCell"/>
</dbReference>
<feature type="signal peptide" evidence="4">
    <location>
        <begin position="1"/>
        <end position="21"/>
    </location>
</feature>
<evidence type="ECO:0000256" key="4">
    <source>
        <dbReference type="SAM" id="SignalP"/>
    </source>
</evidence>
<accession>A0A0P1IPV8</accession>
<dbReference type="OrthoDB" id="9808136at2"/>
<dbReference type="SUPFAM" id="SSF53822">
    <property type="entry name" value="Periplasmic binding protein-like I"/>
    <property type="match status" value="1"/>
</dbReference>
<dbReference type="EMBL" id="CYUE01000013">
    <property type="protein sequence ID" value="CUK25651.1"/>
    <property type="molecule type" value="Genomic_DNA"/>
</dbReference>
<evidence type="ECO:0000256" key="3">
    <source>
        <dbReference type="ARBA" id="ARBA00022729"/>
    </source>
</evidence>
<keyword evidence="3 4" id="KW-0732">Signal</keyword>
<gene>
    <name evidence="6" type="ORF">TA5114_01453</name>
</gene>
<dbReference type="Proteomes" id="UP000051184">
    <property type="component" value="Unassembled WGS sequence"/>
</dbReference>
<comment type="subcellular location">
    <subcellularLocation>
        <location evidence="1">Cell envelope</location>
    </subcellularLocation>
</comment>
<name>A0A0P1IPV8_9RHOB</name>
<organism evidence="6 7">
    <name type="scientific">Cognatishimia activa</name>
    <dbReference type="NCBI Taxonomy" id="1715691"/>
    <lineage>
        <taxon>Bacteria</taxon>
        <taxon>Pseudomonadati</taxon>
        <taxon>Pseudomonadota</taxon>
        <taxon>Alphaproteobacteria</taxon>
        <taxon>Rhodobacterales</taxon>
        <taxon>Paracoccaceae</taxon>
        <taxon>Cognatishimia</taxon>
    </lineage>
</organism>
<dbReference type="GO" id="GO:0030246">
    <property type="term" value="F:carbohydrate binding"/>
    <property type="evidence" value="ECO:0007669"/>
    <property type="project" value="UniProtKB-ARBA"/>
</dbReference>
<evidence type="ECO:0000259" key="5">
    <source>
        <dbReference type="Pfam" id="PF13407"/>
    </source>
</evidence>
<dbReference type="InterPro" id="IPR025997">
    <property type="entry name" value="SBP_2_dom"/>
</dbReference>
<protein>
    <submittedName>
        <fullName evidence="6">Rhamnose ABC transporter, rhamnose-binding protein</fullName>
    </submittedName>
</protein>
<feature type="domain" description="Periplasmic binding protein" evidence="5">
    <location>
        <begin position="29"/>
        <end position="284"/>
    </location>
</feature>